<dbReference type="GeneID" id="94827200"/>
<dbReference type="Proteomes" id="UP000179807">
    <property type="component" value="Unassembled WGS sequence"/>
</dbReference>
<dbReference type="VEuPathDB" id="TrichDB:TRFO_05451"/>
<organism evidence="1 2">
    <name type="scientific">Tritrichomonas foetus</name>
    <dbReference type="NCBI Taxonomy" id="1144522"/>
    <lineage>
        <taxon>Eukaryota</taxon>
        <taxon>Metamonada</taxon>
        <taxon>Parabasalia</taxon>
        <taxon>Tritrichomonadida</taxon>
        <taxon>Tritrichomonadidae</taxon>
        <taxon>Tritrichomonas</taxon>
    </lineage>
</organism>
<sequence length="86" mass="9242">MAWGFLRKIKDGLVKGWNKVIKPVLGTVAKVAKPVADVAGGLLNKVKPGLGTAVQKGADIIDNLVNKRKSVRFSRLSEDDDDLEGD</sequence>
<gene>
    <name evidence="1" type="ORF">TRFO_05451</name>
</gene>
<comment type="caution">
    <text evidence="1">The sequence shown here is derived from an EMBL/GenBank/DDBJ whole genome shotgun (WGS) entry which is preliminary data.</text>
</comment>
<dbReference type="RefSeq" id="XP_068359901.1">
    <property type="nucleotide sequence ID" value="XM_068492496.1"/>
</dbReference>
<dbReference type="OrthoDB" id="10537469at2759"/>
<proteinExistence type="predicted"/>
<evidence type="ECO:0000313" key="1">
    <source>
        <dbReference type="EMBL" id="OHT06765.1"/>
    </source>
</evidence>
<protein>
    <submittedName>
        <fullName evidence="1">Uncharacterized protein</fullName>
    </submittedName>
</protein>
<dbReference type="AlphaFoldDB" id="A0A1J4KBB8"/>
<keyword evidence="2" id="KW-1185">Reference proteome</keyword>
<dbReference type="EMBL" id="MLAK01000716">
    <property type="protein sequence ID" value="OHT06765.1"/>
    <property type="molecule type" value="Genomic_DNA"/>
</dbReference>
<accession>A0A1J4KBB8</accession>
<name>A0A1J4KBB8_9EUKA</name>
<evidence type="ECO:0000313" key="2">
    <source>
        <dbReference type="Proteomes" id="UP000179807"/>
    </source>
</evidence>
<reference evidence="1" key="1">
    <citation type="submission" date="2016-10" db="EMBL/GenBank/DDBJ databases">
        <authorList>
            <person name="Benchimol M."/>
            <person name="Almeida L.G."/>
            <person name="Vasconcelos A.T."/>
            <person name="Perreira-Neves A."/>
            <person name="Rosa I.A."/>
            <person name="Tasca T."/>
            <person name="Bogo M.R."/>
            <person name="de Souza W."/>
        </authorList>
    </citation>
    <scope>NUCLEOTIDE SEQUENCE [LARGE SCALE GENOMIC DNA]</scope>
    <source>
        <strain evidence="1">K</strain>
    </source>
</reference>